<keyword evidence="2" id="KW-1185">Reference proteome</keyword>
<dbReference type="EMBL" id="NGJY01000001">
    <property type="protein sequence ID" value="RSU04663.1"/>
    <property type="molecule type" value="Genomic_DNA"/>
</dbReference>
<dbReference type="RefSeq" id="WP_126830140.1">
    <property type="nucleotide sequence ID" value="NZ_CBCRYB010000002.1"/>
</dbReference>
<reference evidence="1 2" key="1">
    <citation type="submission" date="2017-05" db="EMBL/GenBank/DDBJ databases">
        <title>Vagococcus spp. assemblies.</title>
        <authorList>
            <person name="Gulvik C.A."/>
        </authorList>
    </citation>
    <scope>NUCLEOTIDE SEQUENCE [LARGE SCALE GENOMIC DNA]</scope>
    <source>
        <strain evidence="1 2">CCUG 41755</strain>
    </source>
</reference>
<proteinExistence type="predicted"/>
<dbReference type="AlphaFoldDB" id="A0A430ABR4"/>
<evidence type="ECO:0000313" key="1">
    <source>
        <dbReference type="EMBL" id="RSU04663.1"/>
    </source>
</evidence>
<accession>A0A430ABR4</accession>
<sequence>MKINKQKSKEYLNMKHCQCSVKYYHVVKIKKLSKLSKESDFLEYYNSYKNFNNIHKEYYGVEKHVAIPKNFSENIVRNALSLKEYDGSDFDAKCGNQNYEIKCTSDNGKTTFSNKKPDVVLWLRVSSNHMRIYEKEFNKIDDKILKESNKRSNVDLSKLNMDLIAIILIQ</sequence>
<dbReference type="Proteomes" id="UP000287101">
    <property type="component" value="Unassembled WGS sequence"/>
</dbReference>
<organism evidence="1 2">
    <name type="scientific">Vagococcus fessus</name>
    <dbReference type="NCBI Taxonomy" id="120370"/>
    <lineage>
        <taxon>Bacteria</taxon>
        <taxon>Bacillati</taxon>
        <taxon>Bacillota</taxon>
        <taxon>Bacilli</taxon>
        <taxon>Lactobacillales</taxon>
        <taxon>Enterococcaceae</taxon>
        <taxon>Vagococcus</taxon>
    </lineage>
</organism>
<gene>
    <name evidence="1" type="ORF">CBF31_01195</name>
</gene>
<evidence type="ECO:0000313" key="2">
    <source>
        <dbReference type="Proteomes" id="UP000287101"/>
    </source>
</evidence>
<comment type="caution">
    <text evidence="1">The sequence shown here is derived from an EMBL/GenBank/DDBJ whole genome shotgun (WGS) entry which is preliminary data.</text>
</comment>
<name>A0A430ABR4_9ENTE</name>
<protein>
    <submittedName>
        <fullName evidence="1">Uncharacterized protein</fullName>
    </submittedName>
</protein>